<keyword evidence="3" id="KW-1185">Reference proteome</keyword>
<sequence length="980" mass="111849">MSKNINSSKELTDIPAYELVMEENLEELKSLGLVFNHKKTGARVIVLSNDDDNKVFSIGFRTPPADSTGVAHIIEHSVLCGSKKFPAKDPFVELVKGSLNTFLNAMTYPDKTIYPVASYNEKDFKNLMEVYLDAVFYPNIYKREEIFKQEGWHYELEDLDGEIKYNGVVYNEMKGAFSSPEQLLYRLIQHSLYPDTAYGTESGGNPDFIPDLTYEDYLDFHRKYYHPTNSYIYLYGDVDIEEKLNWIDKEYLMNFDKITIDSAIHKQPPFVKVNEVTEYYSIAEGESGEEKTYLSYNVSMGTSLERELYLAFQVLDYVLLDAPGAPLKQALLDAGIGQDIISSFDNGILQPCLAIIAKNTDEDKKERFLQVIKATLDEIISKGIDPKGLKAAINYFEFKYREADFGAYPKGLMYGIQILDSWLYDDGKPFIHIRANETFAFLKNQVGTRYFEDLIKEYILENPHASLVVVKPKPGLTTRKEEDVKKKLSDYKASLSKEELLALIEDTKNLKKYQEEPSSKEDIEKIPLLNREDIEKKARPIYNEEKEEAGIKVLHHNVFTNGIGYIKLLFNVKNIPQDKFSYLGLLSTMLGYVDTNKHSFLDFSNEVNIHTGGIHSTVSTYSQYGKLGEFTGMFEIKAKALYEELPSTFELINEMIHETNLKDEKRLLEILSEVRSRLQMKMNSSGHLIAASRSTSYYSPSAYFDELTSGISFYRFIDDLIINFEAKKTEVIQNLEELVTCIFRKENLLISYTADEEGYEALVNQITPFAEQLSTQPVEKYINEIRPKMLNEGFKTSSQVQYVARSGNFIRAGYEYTGALKVLRVILNYDYLWINLRVKGGAYGCMSGFGYTGNGYFVSYRDPNLRETNDIYAKTEQYVKNFNADERDMTKYIIGTISGIDTPLTPSAKGTVSLSAYLSGITETQLQKERDQILSADVESIRALSGIVKSIIDAGNICVIGNEQKIEENKDLFMEVKNLM</sequence>
<evidence type="ECO:0000259" key="1">
    <source>
        <dbReference type="SMART" id="SM01264"/>
    </source>
</evidence>
<name>A0A3N1XJJ7_9FIRM</name>
<dbReference type="InterPro" id="IPR055130">
    <property type="entry name" value="PreP_C"/>
</dbReference>
<dbReference type="PANTHER" id="PTHR43016">
    <property type="entry name" value="PRESEQUENCE PROTEASE"/>
    <property type="match status" value="1"/>
</dbReference>
<dbReference type="SMART" id="SM01264">
    <property type="entry name" value="M16C_associated"/>
    <property type="match status" value="1"/>
</dbReference>
<accession>A0A3N1XJJ7</accession>
<dbReference type="Pfam" id="PF00675">
    <property type="entry name" value="Peptidase_M16"/>
    <property type="match status" value="1"/>
</dbReference>
<dbReference type="Proteomes" id="UP000273083">
    <property type="component" value="Unassembled WGS sequence"/>
</dbReference>
<dbReference type="Pfam" id="PF05193">
    <property type="entry name" value="Peptidase_M16_C"/>
    <property type="match status" value="1"/>
</dbReference>
<evidence type="ECO:0000313" key="2">
    <source>
        <dbReference type="EMBL" id="ROR26321.1"/>
    </source>
</evidence>
<feature type="domain" description="Peptidase M16C associated" evidence="1">
    <location>
        <begin position="470"/>
        <end position="720"/>
    </location>
</feature>
<proteinExistence type="predicted"/>
<reference evidence="2 3" key="1">
    <citation type="submission" date="2018-11" db="EMBL/GenBank/DDBJ databases">
        <title>Genomic Encyclopedia of Type Strains, Phase IV (KMG-IV): sequencing the most valuable type-strain genomes for metagenomic binning, comparative biology and taxonomic classification.</title>
        <authorList>
            <person name="Goeker M."/>
        </authorList>
    </citation>
    <scope>NUCLEOTIDE SEQUENCE [LARGE SCALE GENOMIC DNA]</scope>
    <source>
        <strain evidence="2 3">DSM 26537</strain>
    </source>
</reference>
<dbReference type="InterPro" id="IPR013578">
    <property type="entry name" value="Peptidase_M16C_assoc"/>
</dbReference>
<dbReference type="Gene3D" id="3.30.830.10">
    <property type="entry name" value="Metalloenzyme, LuxS/M16 peptidase-like"/>
    <property type="match status" value="4"/>
</dbReference>
<dbReference type="EMBL" id="RJVG01000008">
    <property type="protein sequence ID" value="ROR26321.1"/>
    <property type="molecule type" value="Genomic_DNA"/>
</dbReference>
<dbReference type="FunFam" id="3.30.830.10:FF:000034">
    <property type="entry name" value="presequence protease 1, chloroplastic/mitochondrial"/>
    <property type="match status" value="1"/>
</dbReference>
<dbReference type="SUPFAM" id="SSF63411">
    <property type="entry name" value="LuxS/MPP-like metallohydrolase"/>
    <property type="match status" value="4"/>
</dbReference>
<dbReference type="InterPro" id="IPR011249">
    <property type="entry name" value="Metalloenz_LuxS/M16"/>
</dbReference>
<dbReference type="Pfam" id="PF08367">
    <property type="entry name" value="M16C_assoc"/>
    <property type="match status" value="1"/>
</dbReference>
<evidence type="ECO:0000313" key="3">
    <source>
        <dbReference type="Proteomes" id="UP000273083"/>
    </source>
</evidence>
<dbReference type="GO" id="GO:0016485">
    <property type="term" value="P:protein processing"/>
    <property type="evidence" value="ECO:0007669"/>
    <property type="project" value="TreeGrafter"/>
</dbReference>
<dbReference type="PANTHER" id="PTHR43016:SF13">
    <property type="entry name" value="PRESEQUENCE PROTEASE, MITOCHONDRIAL"/>
    <property type="match status" value="1"/>
</dbReference>
<protein>
    <recommendedName>
        <fullName evidence="1">Peptidase M16C associated domain-containing protein</fullName>
    </recommendedName>
</protein>
<organism evidence="2 3">
    <name type="scientific">Mobilisporobacter senegalensis</name>
    <dbReference type="NCBI Taxonomy" id="1329262"/>
    <lineage>
        <taxon>Bacteria</taxon>
        <taxon>Bacillati</taxon>
        <taxon>Bacillota</taxon>
        <taxon>Clostridia</taxon>
        <taxon>Lachnospirales</taxon>
        <taxon>Lachnospiraceae</taxon>
        <taxon>Mobilisporobacter</taxon>
    </lineage>
</organism>
<dbReference type="InterPro" id="IPR007863">
    <property type="entry name" value="Peptidase_M16_C"/>
</dbReference>
<dbReference type="AlphaFoldDB" id="A0A3N1XJJ7"/>
<dbReference type="InterPro" id="IPR011765">
    <property type="entry name" value="Pept_M16_N"/>
</dbReference>
<dbReference type="Pfam" id="PF22516">
    <property type="entry name" value="PreP_C"/>
    <property type="match status" value="1"/>
</dbReference>
<comment type="caution">
    <text evidence="2">The sequence shown here is derived from an EMBL/GenBank/DDBJ whole genome shotgun (WGS) entry which is preliminary data.</text>
</comment>
<dbReference type="GO" id="GO:0046872">
    <property type="term" value="F:metal ion binding"/>
    <property type="evidence" value="ECO:0007669"/>
    <property type="project" value="InterPro"/>
</dbReference>
<gene>
    <name evidence="2" type="ORF">EDD66_10843</name>
</gene>
<dbReference type="GO" id="GO:0004222">
    <property type="term" value="F:metalloendopeptidase activity"/>
    <property type="evidence" value="ECO:0007669"/>
    <property type="project" value="TreeGrafter"/>
</dbReference>